<evidence type="ECO:0000256" key="11">
    <source>
        <dbReference type="ARBA" id="ARBA00023136"/>
    </source>
</evidence>
<evidence type="ECO:0000256" key="2">
    <source>
        <dbReference type="ARBA" id="ARBA00004567"/>
    </source>
</evidence>
<evidence type="ECO:0000256" key="13">
    <source>
        <dbReference type="SAM" id="Phobius"/>
    </source>
</evidence>
<evidence type="ECO:0000256" key="9">
    <source>
        <dbReference type="ARBA" id="ARBA00023010"/>
    </source>
</evidence>
<evidence type="ECO:0000256" key="4">
    <source>
        <dbReference type="ARBA" id="ARBA00022448"/>
    </source>
</evidence>
<feature type="transmembrane region" description="Helical" evidence="13">
    <location>
        <begin position="212"/>
        <end position="231"/>
    </location>
</feature>
<evidence type="ECO:0000313" key="15">
    <source>
        <dbReference type="Proteomes" id="UP001201812"/>
    </source>
</evidence>
<keyword evidence="5 13" id="KW-0812">Transmembrane</keyword>
<dbReference type="Pfam" id="PF09531">
    <property type="entry name" value="Ndc1_Nup"/>
    <property type="match status" value="1"/>
</dbReference>
<evidence type="ECO:0000256" key="5">
    <source>
        <dbReference type="ARBA" id="ARBA00022692"/>
    </source>
</evidence>
<dbReference type="GO" id="GO:0031965">
    <property type="term" value="C:nuclear membrane"/>
    <property type="evidence" value="ECO:0007669"/>
    <property type="project" value="UniProtKB-SubCell"/>
</dbReference>
<organism evidence="14 15">
    <name type="scientific">Ditylenchus destructor</name>
    <dbReference type="NCBI Taxonomy" id="166010"/>
    <lineage>
        <taxon>Eukaryota</taxon>
        <taxon>Metazoa</taxon>
        <taxon>Ecdysozoa</taxon>
        <taxon>Nematoda</taxon>
        <taxon>Chromadorea</taxon>
        <taxon>Rhabditida</taxon>
        <taxon>Tylenchina</taxon>
        <taxon>Tylenchomorpha</taxon>
        <taxon>Sphaerularioidea</taxon>
        <taxon>Anguinidae</taxon>
        <taxon>Anguininae</taxon>
        <taxon>Ditylenchus</taxon>
    </lineage>
</organism>
<dbReference type="Proteomes" id="UP001201812">
    <property type="component" value="Unassembled WGS sequence"/>
</dbReference>
<evidence type="ECO:0000256" key="12">
    <source>
        <dbReference type="ARBA" id="ARBA00023242"/>
    </source>
</evidence>
<evidence type="ECO:0000256" key="1">
    <source>
        <dbReference type="ARBA" id="ARBA00004232"/>
    </source>
</evidence>
<dbReference type="GO" id="GO:0030674">
    <property type="term" value="F:protein-macromolecule adaptor activity"/>
    <property type="evidence" value="ECO:0007669"/>
    <property type="project" value="TreeGrafter"/>
</dbReference>
<dbReference type="PANTHER" id="PTHR13269:SF6">
    <property type="entry name" value="NUCLEOPORIN NDC1"/>
    <property type="match status" value="1"/>
</dbReference>
<comment type="caution">
    <text evidence="14">The sequence shown here is derived from an EMBL/GenBank/DDBJ whole genome shotgun (WGS) entry which is preliminary data.</text>
</comment>
<evidence type="ECO:0000256" key="6">
    <source>
        <dbReference type="ARBA" id="ARBA00022816"/>
    </source>
</evidence>
<keyword evidence="9" id="KW-0811">Translocation</keyword>
<evidence type="ECO:0000256" key="8">
    <source>
        <dbReference type="ARBA" id="ARBA00022989"/>
    </source>
</evidence>
<keyword evidence="6" id="KW-0509">mRNA transport</keyword>
<dbReference type="PANTHER" id="PTHR13269">
    <property type="entry name" value="NUCLEOPORIN NDC1"/>
    <property type="match status" value="1"/>
</dbReference>
<comment type="similarity">
    <text evidence="3">Belongs to the NDC1 family.</text>
</comment>
<gene>
    <name evidence="14" type="ORF">DdX_09298</name>
</gene>
<dbReference type="InterPro" id="IPR019049">
    <property type="entry name" value="Nucleoporin_prot_Ndc1/Nup"/>
</dbReference>
<dbReference type="GO" id="GO:0015031">
    <property type="term" value="P:protein transport"/>
    <property type="evidence" value="ECO:0007669"/>
    <property type="project" value="UniProtKB-KW"/>
</dbReference>
<sequence length="557" mass="62800">MIQLKDANPDVGKFMSTFEDKKRKNKHSAACMTALFSLLVFTVVVCFVQFSTLRPFSSVKDNVSLLFSTRYAFSLILDAIVVYTATFFLVRVFSVDYEANINLSKAGNAVAFAIVTLMNVAISLILSITVNDARWTSNRMLAFQWLISTLASSVLIGYLSDFKLKVHEPLIRTVEEFRAQLYICLVNTAMALVCAWPTTFVLGLLSSYLRSSLLHLFAFWNLVDLFVIIFAQQFMSKQIVFTVNYYMGFSTCCITEGFPENPTTLVKHGGILAALYSKDHQSQLQALHRLFLMCTTNTSTRKPIFEVSQPGKHPRNWEYTRDICKYYINIVLSKLQSSTHSRSIRLTKNVPTKANSSVQSLSPTSPDLKEKQSFFVPPSITHRRNGEMMQGVTDDLNVNVLSHNTFGYVPLPPIVNDFVQRIKSRLFEPPQLISPFELECAIFAAKSVAALLSNALLEDSYGVTQKDNKVMISLLAQLTIAIDGFARSYEPIRMRREKNIMELDTVVAHSLVEIGDAFGEYVYKVNLHPNDIEVIETLCGDLHRTNETHQDQSGILT</sequence>
<keyword evidence="4" id="KW-0813">Transport</keyword>
<name>A0AAD4N2D9_9BILA</name>
<evidence type="ECO:0000256" key="7">
    <source>
        <dbReference type="ARBA" id="ARBA00022927"/>
    </source>
</evidence>
<feature type="transmembrane region" description="Helical" evidence="13">
    <location>
        <begin position="181"/>
        <end position="206"/>
    </location>
</feature>
<feature type="transmembrane region" description="Helical" evidence="13">
    <location>
        <begin position="142"/>
        <end position="160"/>
    </location>
</feature>
<keyword evidence="8 13" id="KW-1133">Transmembrane helix</keyword>
<keyword evidence="7" id="KW-0653">Protein transport</keyword>
<evidence type="ECO:0000313" key="14">
    <source>
        <dbReference type="EMBL" id="KAI1713223.1"/>
    </source>
</evidence>
<dbReference type="GO" id="GO:0051028">
    <property type="term" value="P:mRNA transport"/>
    <property type="evidence" value="ECO:0007669"/>
    <property type="project" value="UniProtKB-KW"/>
</dbReference>
<protein>
    <submittedName>
        <fullName evidence="14">Nucleoporin protein ndc1-Nup domain-containing protein</fullName>
    </submittedName>
</protein>
<keyword evidence="10" id="KW-0906">Nuclear pore complex</keyword>
<dbReference type="GO" id="GO:0006999">
    <property type="term" value="P:nuclear pore organization"/>
    <property type="evidence" value="ECO:0007669"/>
    <property type="project" value="TreeGrafter"/>
</dbReference>
<dbReference type="AlphaFoldDB" id="A0AAD4N2D9"/>
<evidence type="ECO:0000256" key="10">
    <source>
        <dbReference type="ARBA" id="ARBA00023132"/>
    </source>
</evidence>
<evidence type="ECO:0000256" key="3">
    <source>
        <dbReference type="ARBA" id="ARBA00005760"/>
    </source>
</evidence>
<keyword evidence="15" id="KW-1185">Reference proteome</keyword>
<keyword evidence="11 13" id="KW-0472">Membrane</keyword>
<keyword evidence="12" id="KW-0539">Nucleus</keyword>
<dbReference type="EMBL" id="JAKKPZ010000016">
    <property type="protein sequence ID" value="KAI1713223.1"/>
    <property type="molecule type" value="Genomic_DNA"/>
</dbReference>
<feature type="transmembrane region" description="Helical" evidence="13">
    <location>
        <begin position="106"/>
        <end position="130"/>
    </location>
</feature>
<dbReference type="GO" id="GO:0070762">
    <property type="term" value="C:nuclear pore transmembrane ring"/>
    <property type="evidence" value="ECO:0007669"/>
    <property type="project" value="TreeGrafter"/>
</dbReference>
<feature type="transmembrane region" description="Helical" evidence="13">
    <location>
        <begin position="29"/>
        <end position="51"/>
    </location>
</feature>
<proteinExistence type="inferred from homology"/>
<reference evidence="14" key="1">
    <citation type="submission" date="2022-01" db="EMBL/GenBank/DDBJ databases">
        <title>Genome Sequence Resource for Two Populations of Ditylenchus destructor, the Migratory Endoparasitic Phytonematode.</title>
        <authorList>
            <person name="Zhang H."/>
            <person name="Lin R."/>
            <person name="Xie B."/>
        </authorList>
    </citation>
    <scope>NUCLEOTIDE SEQUENCE</scope>
    <source>
        <strain evidence="14">BazhouSP</strain>
    </source>
</reference>
<feature type="transmembrane region" description="Helical" evidence="13">
    <location>
        <begin position="71"/>
        <end position="94"/>
    </location>
</feature>
<accession>A0AAD4N2D9</accession>
<comment type="subcellular location">
    <subcellularLocation>
        <location evidence="1">Nucleus membrane</location>
        <topology evidence="1">Multi-pass membrane protein</topology>
    </subcellularLocation>
    <subcellularLocation>
        <location evidence="2">Nucleus</location>
        <location evidence="2">Nuclear pore complex</location>
    </subcellularLocation>
</comment>